<name>A0ABQ9XKC7_9EUKA</name>
<sequence length="483" mass="53512">MRIIDNTTQKEQITILSHHRVVISSGPSTKPELFVSPSSLSESEKGMIEVSGGRLWLRDVDVVLSDSPSLIFIWMVGGQLTMETCSLTGLSSSPTSNELAMNAGLCLWESGVLKLVSSKTKIKQTYLTHLSQGAINVKGGNLKIEGGIFHNNNPHSSSFPSLRRNILCSEGGEIEIGSLSGGDGKADHPHLWLSSSDCLVSGEDVNVDAPFFIPTLSSSSTSKLNKKEKAFSLTIHGITLIPCSLFLEVFEVQKDGKEGKVVRIPLSEDSTDSFNETHIEMSLPLSSITGFDTSLEWCGRLVYGQKKCTETSFVIQKSSVERAAQAMKENMKWWLPLVISLVSLLLLIIVVVFICWRRRKNHSTTEKGTKLKELDEEDEAARMELEQKMEETIPENSVDHLIKTQQTLNSHMIHPAPTTIPLQREAHQFVEVLGESGEVGVVDWMKADTLFDVLHRPEKKRVIDKKIVSQKMTNGLIRVCDDS</sequence>
<protein>
    <submittedName>
        <fullName evidence="2">Uncharacterized protein</fullName>
    </submittedName>
</protein>
<keyword evidence="1" id="KW-1133">Transmembrane helix</keyword>
<keyword evidence="1" id="KW-0812">Transmembrane</keyword>
<keyword evidence="1" id="KW-0472">Membrane</keyword>
<evidence type="ECO:0000256" key="1">
    <source>
        <dbReference type="SAM" id="Phobius"/>
    </source>
</evidence>
<dbReference type="EMBL" id="JARBJD010000131">
    <property type="protein sequence ID" value="KAK2950696.1"/>
    <property type="molecule type" value="Genomic_DNA"/>
</dbReference>
<evidence type="ECO:0000313" key="3">
    <source>
        <dbReference type="Proteomes" id="UP001281761"/>
    </source>
</evidence>
<proteinExistence type="predicted"/>
<accession>A0ABQ9XKC7</accession>
<keyword evidence="3" id="KW-1185">Reference proteome</keyword>
<feature type="transmembrane region" description="Helical" evidence="1">
    <location>
        <begin position="333"/>
        <end position="356"/>
    </location>
</feature>
<gene>
    <name evidence="2" type="ORF">BLNAU_14367</name>
</gene>
<comment type="caution">
    <text evidence="2">The sequence shown here is derived from an EMBL/GenBank/DDBJ whole genome shotgun (WGS) entry which is preliminary data.</text>
</comment>
<reference evidence="2 3" key="1">
    <citation type="journal article" date="2022" name="bioRxiv">
        <title>Genomics of Preaxostyla Flagellates Illuminates Evolutionary Transitions and the Path Towards Mitochondrial Loss.</title>
        <authorList>
            <person name="Novak L.V.F."/>
            <person name="Treitli S.C."/>
            <person name="Pyrih J."/>
            <person name="Halakuc P."/>
            <person name="Pipaliya S.V."/>
            <person name="Vacek V."/>
            <person name="Brzon O."/>
            <person name="Soukal P."/>
            <person name="Eme L."/>
            <person name="Dacks J.B."/>
            <person name="Karnkowska A."/>
            <person name="Elias M."/>
            <person name="Hampl V."/>
        </authorList>
    </citation>
    <scope>NUCLEOTIDE SEQUENCE [LARGE SCALE GENOMIC DNA]</scope>
    <source>
        <strain evidence="2">NAU3</strain>
        <tissue evidence="2">Gut</tissue>
    </source>
</reference>
<evidence type="ECO:0000313" key="2">
    <source>
        <dbReference type="EMBL" id="KAK2950696.1"/>
    </source>
</evidence>
<organism evidence="2 3">
    <name type="scientific">Blattamonas nauphoetae</name>
    <dbReference type="NCBI Taxonomy" id="2049346"/>
    <lineage>
        <taxon>Eukaryota</taxon>
        <taxon>Metamonada</taxon>
        <taxon>Preaxostyla</taxon>
        <taxon>Oxymonadida</taxon>
        <taxon>Blattamonas</taxon>
    </lineage>
</organism>
<dbReference type="Proteomes" id="UP001281761">
    <property type="component" value="Unassembled WGS sequence"/>
</dbReference>